<protein>
    <submittedName>
        <fullName evidence="5">Glycolate oxidase FAD binding subunit</fullName>
    </submittedName>
</protein>
<sequence>MTELAIHAADRDIANELCEQVRSAYHDRTPLRIVAGNTRAFYGRPVEGTELNVAAHSGIVSYDPIELVVTVRAGTRLSALNAALAEKHQMLPFEPPIFGDASTIGGAVATGMSGPRRPWAGAARDFVLGTRVITQEGKLLRFGGEVMKNVAGYDLSRMMAGAQGTLGVLADISFKVLPIPTASHSLRLEMSLQDALAKLSELGRQPLPITAAAWHAGELFIRLEGGESSVKATKERLGGEELSADFWQQLRDQQHGFFSLNEGQALWRLSLPPHTPALELAVDESDIFYDWGGSQRWVKTALLADTLRDECQKAGGHATCYTPHAQGGAESPFTPLNAVVEKYHRNLKAELDAHGIFNPGRLYAAF</sequence>
<dbReference type="Proteomes" id="UP000185024">
    <property type="component" value="Unassembled WGS sequence"/>
</dbReference>
<dbReference type="InterPro" id="IPR016164">
    <property type="entry name" value="FAD-linked_Oxase-like_C"/>
</dbReference>
<dbReference type="GO" id="GO:0003824">
    <property type="term" value="F:catalytic activity"/>
    <property type="evidence" value="ECO:0007669"/>
    <property type="project" value="InterPro"/>
</dbReference>
<evidence type="ECO:0000259" key="3">
    <source>
        <dbReference type="PROSITE" id="PS51387"/>
    </source>
</evidence>
<dbReference type="InterPro" id="IPR016169">
    <property type="entry name" value="FAD-bd_PCMH_sub2"/>
</dbReference>
<dbReference type="PANTHER" id="PTHR11748:SF103">
    <property type="entry name" value="GLYCOLATE OXIDASE SUBUNIT GLCE"/>
    <property type="match status" value="1"/>
</dbReference>
<dbReference type="GeneID" id="97276449"/>
<gene>
    <name evidence="4" type="ORF">HMEPL2_15730</name>
    <name evidence="5" type="ORF">SAMN05878438_2447</name>
</gene>
<keyword evidence="1" id="KW-0285">Flavoprotein</keyword>
<keyword evidence="7" id="KW-1185">Reference proteome</keyword>
<evidence type="ECO:0000313" key="6">
    <source>
        <dbReference type="Proteomes" id="UP000185024"/>
    </source>
</evidence>
<dbReference type="Gene3D" id="3.30.465.10">
    <property type="match status" value="1"/>
</dbReference>
<keyword evidence="2" id="KW-0274">FAD</keyword>
<dbReference type="PANTHER" id="PTHR11748">
    <property type="entry name" value="D-LACTATE DEHYDROGENASE"/>
    <property type="match status" value="1"/>
</dbReference>
<evidence type="ECO:0000256" key="2">
    <source>
        <dbReference type="ARBA" id="ARBA00022827"/>
    </source>
</evidence>
<evidence type="ECO:0000313" key="5">
    <source>
        <dbReference type="EMBL" id="SIN69048.1"/>
    </source>
</evidence>
<accession>A0A1N6CVH3</accession>
<dbReference type="RefSeq" id="WP_074211557.1">
    <property type="nucleotide sequence ID" value="NZ_AP022869.1"/>
</dbReference>
<dbReference type="GO" id="GO:0071949">
    <property type="term" value="F:FAD binding"/>
    <property type="evidence" value="ECO:0007669"/>
    <property type="project" value="InterPro"/>
</dbReference>
<dbReference type="PROSITE" id="PS51387">
    <property type="entry name" value="FAD_PCMH"/>
    <property type="match status" value="1"/>
</dbReference>
<feature type="domain" description="FAD-binding PCMH-type" evidence="3">
    <location>
        <begin position="1"/>
        <end position="179"/>
    </location>
</feature>
<dbReference type="NCBIfam" id="NF008439">
    <property type="entry name" value="PRK11282.1"/>
    <property type="match status" value="1"/>
</dbReference>
<organism evidence="5 6">
    <name type="scientific">Vreelandella aquamarina</name>
    <dbReference type="NCBI Taxonomy" id="77097"/>
    <lineage>
        <taxon>Bacteria</taxon>
        <taxon>Pseudomonadati</taxon>
        <taxon>Pseudomonadota</taxon>
        <taxon>Gammaproteobacteria</taxon>
        <taxon>Oceanospirillales</taxon>
        <taxon>Halomonadaceae</taxon>
        <taxon>Vreelandella</taxon>
    </lineage>
</organism>
<dbReference type="Pfam" id="PF01565">
    <property type="entry name" value="FAD_binding_4"/>
    <property type="match status" value="1"/>
</dbReference>
<dbReference type="Proteomes" id="UP000501053">
    <property type="component" value="Chromosome"/>
</dbReference>
<dbReference type="InterPro" id="IPR036318">
    <property type="entry name" value="FAD-bd_PCMH-like_sf"/>
</dbReference>
<evidence type="ECO:0000256" key="1">
    <source>
        <dbReference type="ARBA" id="ARBA00022630"/>
    </source>
</evidence>
<name>A0A1N6CVH3_9GAMM</name>
<reference evidence="4 7" key="2">
    <citation type="submission" date="2020-03" db="EMBL/GenBank/DDBJ databases">
        <title>Complete Genome Sequence of Halomonas meridiana strain Eplume2, isolated from hydrothermal-plume in the north east Pacific Ocean.</title>
        <authorList>
            <person name="Kurihara Y."/>
            <person name="Kawai S."/>
            <person name="Sakai A."/>
            <person name="Galipon J."/>
            <person name="Arakawa K."/>
        </authorList>
    </citation>
    <scope>NUCLEOTIDE SEQUENCE [LARGE SCALE GENOMIC DNA]</scope>
    <source>
        <strain evidence="4 7">Eplume2</strain>
    </source>
</reference>
<dbReference type="EMBL" id="AP022869">
    <property type="protein sequence ID" value="BCB71222.1"/>
    <property type="molecule type" value="Genomic_DNA"/>
</dbReference>
<dbReference type="SUPFAM" id="SSF55103">
    <property type="entry name" value="FAD-linked oxidases, C-terminal domain"/>
    <property type="match status" value="1"/>
</dbReference>
<dbReference type="EMBL" id="FSQX01000001">
    <property type="protein sequence ID" value="SIN69048.1"/>
    <property type="molecule type" value="Genomic_DNA"/>
</dbReference>
<reference evidence="5 6" key="1">
    <citation type="submission" date="2016-11" db="EMBL/GenBank/DDBJ databases">
        <authorList>
            <person name="Jaros S."/>
            <person name="Januszkiewicz K."/>
            <person name="Wedrychowicz H."/>
        </authorList>
    </citation>
    <scope>NUCLEOTIDE SEQUENCE [LARGE SCALE GENOMIC DNA]</scope>
    <source>
        <strain evidence="5 6">ACAM 239</strain>
    </source>
</reference>
<evidence type="ECO:0000313" key="4">
    <source>
        <dbReference type="EMBL" id="BCB71222.1"/>
    </source>
</evidence>
<evidence type="ECO:0000313" key="7">
    <source>
        <dbReference type="Proteomes" id="UP000501053"/>
    </source>
</evidence>
<proteinExistence type="predicted"/>
<dbReference type="AlphaFoldDB" id="A0A1N6CVH3"/>
<dbReference type="SUPFAM" id="SSF56176">
    <property type="entry name" value="FAD-binding/transporter-associated domain-like"/>
    <property type="match status" value="1"/>
</dbReference>
<dbReference type="InterPro" id="IPR016166">
    <property type="entry name" value="FAD-bd_PCMH"/>
</dbReference>
<dbReference type="InterPro" id="IPR006094">
    <property type="entry name" value="Oxid_FAD_bind_N"/>
</dbReference>